<evidence type="ECO:0000313" key="15">
    <source>
        <dbReference type="EMBL" id="PPI88408.1"/>
    </source>
</evidence>
<evidence type="ECO:0000256" key="10">
    <source>
        <dbReference type="ARBA" id="ARBA00034018"/>
    </source>
</evidence>
<keyword evidence="6" id="KW-0547">Nucleotide-binding</keyword>
<dbReference type="Pfam" id="PF00005">
    <property type="entry name" value="ABC_tran"/>
    <property type="match status" value="1"/>
</dbReference>
<evidence type="ECO:0000256" key="9">
    <source>
        <dbReference type="ARBA" id="ARBA00023136"/>
    </source>
</evidence>
<evidence type="ECO:0000256" key="6">
    <source>
        <dbReference type="ARBA" id="ARBA00022741"/>
    </source>
</evidence>
<evidence type="ECO:0000256" key="8">
    <source>
        <dbReference type="ARBA" id="ARBA00022989"/>
    </source>
</evidence>
<dbReference type="EC" id="7.6.2.2" evidence="3"/>
<reference evidence="15 16" key="1">
    <citation type="journal article" date="2018" name="Genome Biol. Evol.">
        <title>Cladogenesis and Genomic Streamlining in Extracellular Endosymbionts of Tropical Stink Bugs.</title>
        <authorList>
            <person name="Otero-Bravo A."/>
            <person name="Goffredi S."/>
            <person name="Sabree Z.L."/>
        </authorList>
    </citation>
    <scope>NUCLEOTIDE SEQUENCE [LARGE SCALE GENOMIC DNA]</scope>
    <source>
        <strain evidence="15 16">SoEO</strain>
    </source>
</reference>
<evidence type="ECO:0000256" key="5">
    <source>
        <dbReference type="ARBA" id="ARBA00022692"/>
    </source>
</evidence>
<sequence>MYKSQHWWPVLKRLLYYGKNWKKYFLFAIAVLWFAVVIEVSGPILITYFIDHLVSKHQIPGMLFKCLIIIVVFLQLLAAILHYWQVFLFNNLSINVIQKLRTDLMQVALYQPLNIFNKKPIGQIISRMTNDTEVIKDLYVSVIATILRSTILIVTMLIAMLLLDWKMALLAMILFPMVLLVIIVYQYYSTPITRQVKNYFADINNIFNEVIIGIDVIQQFHQQKRFRKRIREISELHYLARMQTLRLDGCLLRPLLNLLSTLILCSLLILFNLYIHNIFKIGVLYAFITYLSRLNEPLVQFAAQQSVLQQAVVSGERIFELMDSTKQQYGWDNCQLSSGSIELKKLNFSYDHKHNVLIDINLKIPSCSFIGIVGYTGSGKSTLANLLMGYYPTNYGEIYIDNRPINQLTHSALKNGIAMVHQDPIILAESMLMNISLGRDISEKVIWNVLEQVQLINLVNSMSKGIYTKLGERGSTLSAGQKQLLSLARVLVKLPKIIILDEATANIDYGTEKAIQQTLYKLKNNITLIVIAHRFSTIMNADNILVLQKGKITEKGKHQQLILNKGQYWQMYQLQQAKNNFI</sequence>
<dbReference type="GO" id="GO:0016887">
    <property type="term" value="F:ATP hydrolysis activity"/>
    <property type="evidence" value="ECO:0007669"/>
    <property type="project" value="InterPro"/>
</dbReference>
<dbReference type="PROSITE" id="PS00211">
    <property type="entry name" value="ABC_TRANSPORTER_1"/>
    <property type="match status" value="1"/>
</dbReference>
<evidence type="ECO:0000256" key="4">
    <source>
        <dbReference type="ARBA" id="ARBA00022448"/>
    </source>
</evidence>
<evidence type="ECO:0000256" key="2">
    <source>
        <dbReference type="ARBA" id="ARBA00006526"/>
    </source>
</evidence>
<dbReference type="GO" id="GO:0015421">
    <property type="term" value="F:ABC-type oligopeptide transporter activity"/>
    <property type="evidence" value="ECO:0007669"/>
    <property type="project" value="TreeGrafter"/>
</dbReference>
<dbReference type="GO" id="GO:0005886">
    <property type="term" value="C:plasma membrane"/>
    <property type="evidence" value="ECO:0007669"/>
    <property type="project" value="UniProtKB-SubCell"/>
</dbReference>
<feature type="transmembrane region" description="Helical" evidence="12">
    <location>
        <begin position="255"/>
        <end position="275"/>
    </location>
</feature>
<evidence type="ECO:0000259" key="14">
    <source>
        <dbReference type="PROSITE" id="PS50929"/>
    </source>
</evidence>
<dbReference type="SUPFAM" id="SSF90123">
    <property type="entry name" value="ABC transporter transmembrane region"/>
    <property type="match status" value="1"/>
</dbReference>
<feature type="domain" description="ABC transporter" evidence="13">
    <location>
        <begin position="341"/>
        <end position="574"/>
    </location>
</feature>
<evidence type="ECO:0000256" key="11">
    <source>
        <dbReference type="ARBA" id="ARBA00040960"/>
    </source>
</evidence>
<dbReference type="Gene3D" id="1.20.1560.10">
    <property type="entry name" value="ABC transporter type 1, transmembrane domain"/>
    <property type="match status" value="1"/>
</dbReference>
<accession>A0A2P5T1F6</accession>
<feature type="transmembrane region" description="Helical" evidence="12">
    <location>
        <begin position="24"/>
        <end position="50"/>
    </location>
</feature>
<comment type="catalytic activity">
    <reaction evidence="10">
        <text>ATP + H2O + xenobioticSide 1 = ADP + phosphate + xenobioticSide 2.</text>
        <dbReference type="EC" id="7.6.2.2"/>
    </reaction>
</comment>
<feature type="transmembrane region" description="Helical" evidence="12">
    <location>
        <begin position="62"/>
        <end position="84"/>
    </location>
</feature>
<organism evidence="15 16">
    <name type="scientific">Candidatus Pantoea edessiphila</name>
    <dbReference type="NCBI Taxonomy" id="2044610"/>
    <lineage>
        <taxon>Bacteria</taxon>
        <taxon>Pseudomonadati</taxon>
        <taxon>Pseudomonadota</taxon>
        <taxon>Gammaproteobacteria</taxon>
        <taxon>Enterobacterales</taxon>
        <taxon>Erwiniaceae</taxon>
        <taxon>Pantoea</taxon>
    </lineage>
</organism>
<dbReference type="InterPro" id="IPR039421">
    <property type="entry name" value="Type_1_exporter"/>
</dbReference>
<dbReference type="FunFam" id="3.40.50.300:FF:000604">
    <property type="entry name" value="ABC transporter B family member 28"/>
    <property type="match status" value="1"/>
</dbReference>
<dbReference type="GO" id="GO:0008559">
    <property type="term" value="F:ABC-type xenobiotic transporter activity"/>
    <property type="evidence" value="ECO:0007669"/>
    <property type="project" value="UniProtKB-EC"/>
</dbReference>
<dbReference type="PROSITE" id="PS50929">
    <property type="entry name" value="ABC_TM1F"/>
    <property type="match status" value="1"/>
</dbReference>
<dbReference type="InterPro" id="IPR036640">
    <property type="entry name" value="ABC1_TM_sf"/>
</dbReference>
<dbReference type="Gene3D" id="3.40.50.300">
    <property type="entry name" value="P-loop containing nucleotide triphosphate hydrolases"/>
    <property type="match status" value="1"/>
</dbReference>
<keyword evidence="7 15" id="KW-0067">ATP-binding</keyword>
<proteinExistence type="inferred from homology"/>
<dbReference type="AlphaFoldDB" id="A0A2P5T1F6"/>
<dbReference type="SUPFAM" id="SSF52540">
    <property type="entry name" value="P-loop containing nucleoside triphosphate hydrolases"/>
    <property type="match status" value="1"/>
</dbReference>
<evidence type="ECO:0000256" key="1">
    <source>
        <dbReference type="ARBA" id="ARBA00004651"/>
    </source>
</evidence>
<dbReference type="SMART" id="SM00382">
    <property type="entry name" value="AAA"/>
    <property type="match status" value="1"/>
</dbReference>
<protein>
    <recommendedName>
        <fullName evidence="11">Multidrug resistance-like ATP-binding protein MdlB</fullName>
        <ecNumber evidence="3">7.6.2.2</ecNumber>
    </recommendedName>
</protein>
<comment type="caution">
    <text evidence="15">The sequence shown here is derived from an EMBL/GenBank/DDBJ whole genome shotgun (WGS) entry which is preliminary data.</text>
</comment>
<evidence type="ECO:0000256" key="7">
    <source>
        <dbReference type="ARBA" id="ARBA00022840"/>
    </source>
</evidence>
<dbReference type="RefSeq" id="WP_136132716.1">
    <property type="nucleotide sequence ID" value="NZ_PDKR01000005.1"/>
</dbReference>
<name>A0A2P5T1F6_9GAMM</name>
<keyword evidence="5 12" id="KW-0812">Transmembrane</keyword>
<feature type="domain" description="ABC transmembrane type-1" evidence="14">
    <location>
        <begin position="26"/>
        <end position="310"/>
    </location>
</feature>
<feature type="transmembrane region" description="Helical" evidence="12">
    <location>
        <begin position="138"/>
        <end position="162"/>
    </location>
</feature>
<dbReference type="InterPro" id="IPR011527">
    <property type="entry name" value="ABC1_TM_dom"/>
</dbReference>
<dbReference type="Pfam" id="PF00664">
    <property type="entry name" value="ABC_membrane"/>
    <property type="match status" value="1"/>
</dbReference>
<evidence type="ECO:0000259" key="13">
    <source>
        <dbReference type="PROSITE" id="PS50893"/>
    </source>
</evidence>
<dbReference type="GO" id="GO:0005737">
    <property type="term" value="C:cytoplasm"/>
    <property type="evidence" value="ECO:0007669"/>
    <property type="project" value="UniProtKB-ARBA"/>
</dbReference>
<keyword evidence="8 12" id="KW-1133">Transmembrane helix</keyword>
<dbReference type="OrthoDB" id="9806127at2"/>
<dbReference type="CDD" id="cd18544">
    <property type="entry name" value="ABC_6TM_TmrA_like"/>
    <property type="match status" value="1"/>
</dbReference>
<dbReference type="Proteomes" id="UP000295937">
    <property type="component" value="Unassembled WGS sequence"/>
</dbReference>
<dbReference type="PANTHER" id="PTHR43394">
    <property type="entry name" value="ATP-DEPENDENT PERMEASE MDL1, MITOCHONDRIAL"/>
    <property type="match status" value="1"/>
</dbReference>
<gene>
    <name evidence="15" type="ORF">CRV09_03195</name>
</gene>
<dbReference type="InterPro" id="IPR003439">
    <property type="entry name" value="ABC_transporter-like_ATP-bd"/>
</dbReference>
<dbReference type="GO" id="GO:0005524">
    <property type="term" value="F:ATP binding"/>
    <property type="evidence" value="ECO:0007669"/>
    <property type="project" value="UniProtKB-KW"/>
</dbReference>
<comment type="similarity">
    <text evidence="2">Belongs to the ABC transporter superfamily. Drug exporter-2 (TC 3.A.1.117) family.</text>
</comment>
<dbReference type="PROSITE" id="PS50893">
    <property type="entry name" value="ABC_TRANSPORTER_2"/>
    <property type="match status" value="1"/>
</dbReference>
<dbReference type="EMBL" id="PDKR01000005">
    <property type="protein sequence ID" value="PPI88408.1"/>
    <property type="molecule type" value="Genomic_DNA"/>
</dbReference>
<comment type="subcellular location">
    <subcellularLocation>
        <location evidence="1">Cell membrane</location>
        <topology evidence="1">Multi-pass membrane protein</topology>
    </subcellularLocation>
</comment>
<dbReference type="PANTHER" id="PTHR43394:SF1">
    <property type="entry name" value="ATP-BINDING CASSETTE SUB-FAMILY B MEMBER 10, MITOCHONDRIAL"/>
    <property type="match status" value="1"/>
</dbReference>
<evidence type="ECO:0000256" key="3">
    <source>
        <dbReference type="ARBA" id="ARBA00012191"/>
    </source>
</evidence>
<keyword evidence="9 12" id="KW-0472">Membrane</keyword>
<feature type="transmembrane region" description="Helical" evidence="12">
    <location>
        <begin position="169"/>
        <end position="188"/>
    </location>
</feature>
<dbReference type="NCBIfam" id="NF008056">
    <property type="entry name" value="PRK10790.1"/>
    <property type="match status" value="1"/>
</dbReference>
<dbReference type="InterPro" id="IPR017871">
    <property type="entry name" value="ABC_transporter-like_CS"/>
</dbReference>
<keyword evidence="4" id="KW-0813">Transport</keyword>
<evidence type="ECO:0000256" key="12">
    <source>
        <dbReference type="SAM" id="Phobius"/>
    </source>
</evidence>
<evidence type="ECO:0000313" key="16">
    <source>
        <dbReference type="Proteomes" id="UP000295937"/>
    </source>
</evidence>
<dbReference type="InterPro" id="IPR003593">
    <property type="entry name" value="AAA+_ATPase"/>
</dbReference>
<dbReference type="InterPro" id="IPR027417">
    <property type="entry name" value="P-loop_NTPase"/>
</dbReference>